<dbReference type="PANTHER" id="PTHR30582:SF2">
    <property type="entry name" value="L,D-TRANSPEPTIDASE YCIB-RELATED"/>
    <property type="match status" value="1"/>
</dbReference>
<dbReference type="SUPFAM" id="SSF141523">
    <property type="entry name" value="L,D-transpeptidase catalytic domain-like"/>
    <property type="match status" value="1"/>
</dbReference>
<dbReference type="PANTHER" id="PTHR30582">
    <property type="entry name" value="L,D-TRANSPEPTIDASE"/>
    <property type="match status" value="1"/>
</dbReference>
<dbReference type="Proteomes" id="UP000034932">
    <property type="component" value="Unassembled WGS sequence"/>
</dbReference>
<dbReference type="EMBL" id="LBVW01000007">
    <property type="protein sequence ID" value="KKQ93815.1"/>
    <property type="molecule type" value="Genomic_DNA"/>
</dbReference>
<dbReference type="InterPro" id="IPR050979">
    <property type="entry name" value="LD-transpeptidase"/>
</dbReference>
<dbReference type="UniPathway" id="UPA00219"/>
<keyword evidence="7" id="KW-0812">Transmembrane</keyword>
<reference evidence="9 10" key="1">
    <citation type="journal article" date="2015" name="Nature">
        <title>rRNA introns, odd ribosomes, and small enigmatic genomes across a large radiation of phyla.</title>
        <authorList>
            <person name="Brown C.T."/>
            <person name="Hug L.A."/>
            <person name="Thomas B.C."/>
            <person name="Sharon I."/>
            <person name="Castelle C.J."/>
            <person name="Singh A."/>
            <person name="Wilkins M.J."/>
            <person name="Williams K.H."/>
            <person name="Banfield J.F."/>
        </authorList>
    </citation>
    <scope>NUCLEOTIDE SEQUENCE [LARGE SCALE GENOMIC DNA]</scope>
</reference>
<keyword evidence="7" id="KW-0472">Membrane</keyword>
<proteinExistence type="predicted"/>
<protein>
    <submittedName>
        <fullName evidence="9">ErfK/YbiS/YcfS/YnhG family protein</fullName>
    </submittedName>
</protein>
<gene>
    <name evidence="9" type="ORF">UT19_C0007G0059</name>
</gene>
<evidence type="ECO:0000256" key="6">
    <source>
        <dbReference type="PROSITE-ProRule" id="PRU01373"/>
    </source>
</evidence>
<evidence type="ECO:0000256" key="1">
    <source>
        <dbReference type="ARBA" id="ARBA00004752"/>
    </source>
</evidence>
<dbReference type="AlphaFoldDB" id="A0A0G0M0H1"/>
<organism evidence="9 10">
    <name type="scientific">Candidatus Woesebacteria bacterium GW2011_GWB1_39_10b</name>
    <dbReference type="NCBI Taxonomy" id="1618573"/>
    <lineage>
        <taxon>Bacteria</taxon>
        <taxon>Candidatus Woeseibacteriota</taxon>
    </lineage>
</organism>
<comment type="pathway">
    <text evidence="1 6">Cell wall biogenesis; peptidoglycan biosynthesis.</text>
</comment>
<feature type="active site" description="Nucleophile" evidence="6">
    <location>
        <position position="188"/>
    </location>
</feature>
<sequence length="229" mass="25690">MKTNFLIILAASTVIIISFVVLGLGFKGKFAKVEGVGELYSSLKSGNLSGIVRGEERTAYFEGSEINIPELVFDINSSHVLGVANEERWIEVDLSEQKLKAWDGGKLFLETLVSTGLPWWPTPTGEFRIWIKLRATKMEGGSGKHYYYLPNVPYVMYFQNSEIPGWRGYGLHGTYWHNDFGTQRSHGCVNLPTEVAKELYYWTSPVLPEGKSTVYADDGNSGTRIVIHE</sequence>
<evidence type="ECO:0000313" key="10">
    <source>
        <dbReference type="Proteomes" id="UP000034932"/>
    </source>
</evidence>
<name>A0A0G0M0H1_9BACT</name>
<dbReference type="GO" id="GO:0008360">
    <property type="term" value="P:regulation of cell shape"/>
    <property type="evidence" value="ECO:0007669"/>
    <property type="project" value="UniProtKB-UniRule"/>
</dbReference>
<keyword evidence="4 6" id="KW-0573">Peptidoglycan synthesis</keyword>
<dbReference type="GO" id="GO:0005576">
    <property type="term" value="C:extracellular region"/>
    <property type="evidence" value="ECO:0007669"/>
    <property type="project" value="TreeGrafter"/>
</dbReference>
<comment type="caution">
    <text evidence="9">The sequence shown here is derived from an EMBL/GenBank/DDBJ whole genome shotgun (WGS) entry which is preliminary data.</text>
</comment>
<evidence type="ECO:0000256" key="2">
    <source>
        <dbReference type="ARBA" id="ARBA00022679"/>
    </source>
</evidence>
<dbReference type="STRING" id="1618573.UT19_C0007G0059"/>
<dbReference type="CDD" id="cd16913">
    <property type="entry name" value="YkuD_like"/>
    <property type="match status" value="1"/>
</dbReference>
<dbReference type="PATRIC" id="fig|1618573.3.peg.580"/>
<evidence type="ECO:0000256" key="4">
    <source>
        <dbReference type="ARBA" id="ARBA00022984"/>
    </source>
</evidence>
<evidence type="ECO:0000256" key="5">
    <source>
        <dbReference type="ARBA" id="ARBA00023316"/>
    </source>
</evidence>
<keyword evidence="3 6" id="KW-0133">Cell shape</keyword>
<keyword evidence="7" id="KW-1133">Transmembrane helix</keyword>
<evidence type="ECO:0000313" key="9">
    <source>
        <dbReference type="EMBL" id="KKQ93815.1"/>
    </source>
</evidence>
<dbReference type="Pfam" id="PF03734">
    <property type="entry name" value="YkuD"/>
    <property type="match status" value="1"/>
</dbReference>
<dbReference type="InterPro" id="IPR005490">
    <property type="entry name" value="LD_TPept_cat_dom"/>
</dbReference>
<dbReference type="Gene3D" id="2.40.440.10">
    <property type="entry name" value="L,D-transpeptidase catalytic domain-like"/>
    <property type="match status" value="1"/>
</dbReference>
<feature type="active site" description="Proton donor/acceptor" evidence="6">
    <location>
        <position position="172"/>
    </location>
</feature>
<keyword evidence="2" id="KW-0808">Transferase</keyword>
<evidence type="ECO:0000256" key="3">
    <source>
        <dbReference type="ARBA" id="ARBA00022960"/>
    </source>
</evidence>
<dbReference type="InterPro" id="IPR038063">
    <property type="entry name" value="Transpep_catalytic_dom"/>
</dbReference>
<dbReference type="GO" id="GO:0016740">
    <property type="term" value="F:transferase activity"/>
    <property type="evidence" value="ECO:0007669"/>
    <property type="project" value="UniProtKB-KW"/>
</dbReference>
<dbReference type="GO" id="GO:0071972">
    <property type="term" value="F:peptidoglycan L,D-transpeptidase activity"/>
    <property type="evidence" value="ECO:0007669"/>
    <property type="project" value="TreeGrafter"/>
</dbReference>
<dbReference type="GO" id="GO:0071555">
    <property type="term" value="P:cell wall organization"/>
    <property type="evidence" value="ECO:0007669"/>
    <property type="project" value="UniProtKB-UniRule"/>
</dbReference>
<dbReference type="PROSITE" id="PS52029">
    <property type="entry name" value="LD_TPASE"/>
    <property type="match status" value="1"/>
</dbReference>
<feature type="domain" description="L,D-TPase catalytic" evidence="8">
    <location>
        <begin position="88"/>
        <end position="228"/>
    </location>
</feature>
<dbReference type="GO" id="GO:0018104">
    <property type="term" value="P:peptidoglycan-protein cross-linking"/>
    <property type="evidence" value="ECO:0007669"/>
    <property type="project" value="TreeGrafter"/>
</dbReference>
<accession>A0A0G0M0H1</accession>
<evidence type="ECO:0000256" key="7">
    <source>
        <dbReference type="SAM" id="Phobius"/>
    </source>
</evidence>
<feature type="transmembrane region" description="Helical" evidence="7">
    <location>
        <begin position="6"/>
        <end position="26"/>
    </location>
</feature>
<keyword evidence="5 6" id="KW-0961">Cell wall biogenesis/degradation</keyword>
<evidence type="ECO:0000259" key="8">
    <source>
        <dbReference type="PROSITE" id="PS52029"/>
    </source>
</evidence>